<dbReference type="Pfam" id="PF00144">
    <property type="entry name" value="Beta-lactamase"/>
    <property type="match status" value="1"/>
</dbReference>
<protein>
    <submittedName>
        <fullName evidence="2">Beta-lactamase family protein</fullName>
    </submittedName>
</protein>
<dbReference type="PANTHER" id="PTHR43283:SF7">
    <property type="entry name" value="BETA-LACTAMASE-RELATED DOMAIN-CONTAINING PROTEIN"/>
    <property type="match status" value="1"/>
</dbReference>
<name>A0ABS9KAN8_9BACT</name>
<feature type="domain" description="Beta-lactamase-related" evidence="1">
    <location>
        <begin position="58"/>
        <end position="224"/>
    </location>
</feature>
<dbReference type="SUPFAM" id="SSF56601">
    <property type="entry name" value="beta-lactamase/transpeptidase-like"/>
    <property type="match status" value="1"/>
</dbReference>
<organism evidence="2 3">
    <name type="scientific">Rhodohalobacter sulfatireducens</name>
    <dbReference type="NCBI Taxonomy" id="2911366"/>
    <lineage>
        <taxon>Bacteria</taxon>
        <taxon>Pseudomonadati</taxon>
        <taxon>Balneolota</taxon>
        <taxon>Balneolia</taxon>
        <taxon>Balneolales</taxon>
        <taxon>Balneolaceae</taxon>
        <taxon>Rhodohalobacter</taxon>
    </lineage>
</organism>
<reference evidence="2" key="1">
    <citation type="submission" date="2022-01" db="EMBL/GenBank/DDBJ databases">
        <authorList>
            <person name="Wang Y."/>
        </authorList>
    </citation>
    <scope>NUCLEOTIDE SEQUENCE</scope>
    <source>
        <strain evidence="2">WB101</strain>
    </source>
</reference>
<dbReference type="PROSITE" id="PS51257">
    <property type="entry name" value="PROKAR_LIPOPROTEIN"/>
    <property type="match status" value="1"/>
</dbReference>
<reference evidence="2" key="2">
    <citation type="submission" date="2024-05" db="EMBL/GenBank/DDBJ databases">
        <title>Rhodohalobacter halophilus gen. nov., sp. nov., a moderately halophilic member of the family Balneolaceae.</title>
        <authorList>
            <person name="Xia J."/>
        </authorList>
    </citation>
    <scope>NUCLEOTIDE SEQUENCE</scope>
    <source>
        <strain evidence="2">WB101</strain>
    </source>
</reference>
<evidence type="ECO:0000313" key="3">
    <source>
        <dbReference type="Proteomes" id="UP001165366"/>
    </source>
</evidence>
<dbReference type="InterPro" id="IPR050789">
    <property type="entry name" value="Diverse_Enzym_Activities"/>
</dbReference>
<dbReference type="Gene3D" id="3.40.710.10">
    <property type="entry name" value="DD-peptidase/beta-lactamase superfamily"/>
    <property type="match status" value="1"/>
</dbReference>
<dbReference type="EMBL" id="JAKLWS010000004">
    <property type="protein sequence ID" value="MCG2587898.1"/>
    <property type="molecule type" value="Genomic_DNA"/>
</dbReference>
<keyword evidence="3" id="KW-1185">Reference proteome</keyword>
<gene>
    <name evidence="2" type="ORF">L6773_04940</name>
</gene>
<dbReference type="InterPro" id="IPR001466">
    <property type="entry name" value="Beta-lactam-related"/>
</dbReference>
<dbReference type="PANTHER" id="PTHR43283">
    <property type="entry name" value="BETA-LACTAMASE-RELATED"/>
    <property type="match status" value="1"/>
</dbReference>
<dbReference type="Proteomes" id="UP001165366">
    <property type="component" value="Unassembled WGS sequence"/>
</dbReference>
<accession>A0ABS9KAN8</accession>
<proteinExistence type="predicted"/>
<evidence type="ECO:0000259" key="1">
    <source>
        <dbReference type="Pfam" id="PF00144"/>
    </source>
</evidence>
<comment type="caution">
    <text evidence="2">The sequence shown here is derived from an EMBL/GenBank/DDBJ whole genome shotgun (WGS) entry which is preliminary data.</text>
</comment>
<sequence>MLLNHIKVPIFFTTFLFVFIACDNSSTGSKEDSGPIPSENLEAVLSYTMENENGGPKGQTLLIWHDGEILLEEYSENFDGQQLHNIWSGSKSFAGLLAAIAVQNGLFTFDTALGELIPEWNPESERGKITIRQLLNLTSGIETASIGDTNQTAEEWLAADMEFETGAKFTYGPTPFYILSWIFMEVFEINPVSYLNDNLFSPLGLVRGDWSNVDLIYPNLSFGARYPALDWLQVGIMLMNKGSLNGNVIIEENLLNDLLTPSETNPGYGITFWLNTPVGQQKRSALSLPGHAKSQSTSKMISDLMPDDLFMMSGAFGQKLYICPSLNLVIVRYGVFLVGGISDEQFFLRLMEGVDQNTLE</sequence>
<evidence type="ECO:0000313" key="2">
    <source>
        <dbReference type="EMBL" id="MCG2587898.1"/>
    </source>
</evidence>
<dbReference type="InterPro" id="IPR012338">
    <property type="entry name" value="Beta-lactam/transpept-like"/>
</dbReference>
<dbReference type="RefSeq" id="WP_237852741.1">
    <property type="nucleotide sequence ID" value="NZ_JAKLWS010000004.1"/>
</dbReference>